<dbReference type="SUPFAM" id="SSF54593">
    <property type="entry name" value="Glyoxalase/Bleomycin resistance protein/Dihydroxybiphenyl dioxygenase"/>
    <property type="match status" value="1"/>
</dbReference>
<dbReference type="PANTHER" id="PTHR35006:SF2">
    <property type="entry name" value="GLYOXALASE FAMILY PROTEIN (AFU_ORTHOLOGUE AFUA_5G14830)"/>
    <property type="match status" value="1"/>
</dbReference>
<protein>
    <submittedName>
        <fullName evidence="2">VOC family protein</fullName>
    </submittedName>
</protein>
<evidence type="ECO:0000313" key="3">
    <source>
        <dbReference type="Proteomes" id="UP001209083"/>
    </source>
</evidence>
<name>A0ABY8QZR3_9MICO</name>
<dbReference type="EMBL" id="CP090958">
    <property type="protein sequence ID" value="WGW13719.1"/>
    <property type="molecule type" value="Genomic_DNA"/>
</dbReference>
<proteinExistence type="predicted"/>
<dbReference type="PROSITE" id="PS51819">
    <property type="entry name" value="VOC"/>
    <property type="match status" value="1"/>
</dbReference>
<dbReference type="Proteomes" id="UP001209083">
    <property type="component" value="Chromosome"/>
</dbReference>
<organism evidence="2 3">
    <name type="scientific">Saxibacter everestensis</name>
    <dbReference type="NCBI Taxonomy" id="2909229"/>
    <lineage>
        <taxon>Bacteria</taxon>
        <taxon>Bacillati</taxon>
        <taxon>Actinomycetota</taxon>
        <taxon>Actinomycetes</taxon>
        <taxon>Micrococcales</taxon>
        <taxon>Brevibacteriaceae</taxon>
        <taxon>Saxibacter</taxon>
    </lineage>
</organism>
<feature type="domain" description="VOC" evidence="1">
    <location>
        <begin position="1"/>
        <end position="124"/>
    </location>
</feature>
<evidence type="ECO:0000259" key="1">
    <source>
        <dbReference type="PROSITE" id="PS51819"/>
    </source>
</evidence>
<sequence length="126" mass="13770">MLNHVGIQVGDVEASLQFYLRVFGPIGMREAVRIPLDAAPVIGLSGPDGVPDFWLSQADGVETRELHLAFAATDREAVDAVYEAARDGGAEVLHSPREWPEYHPGYYAVFLRDPDSHNVEAVFHGG</sequence>
<dbReference type="InterPro" id="IPR004360">
    <property type="entry name" value="Glyas_Fos-R_dOase_dom"/>
</dbReference>
<dbReference type="RefSeq" id="WP_349640542.1">
    <property type="nucleotide sequence ID" value="NZ_CP090958.1"/>
</dbReference>
<dbReference type="Pfam" id="PF00903">
    <property type="entry name" value="Glyoxalase"/>
    <property type="match status" value="1"/>
</dbReference>
<gene>
    <name evidence="2" type="ORF">LWF01_08170</name>
</gene>
<accession>A0ABY8QZR3</accession>
<dbReference type="InterPro" id="IPR029068">
    <property type="entry name" value="Glyas_Bleomycin-R_OHBP_Dase"/>
</dbReference>
<reference evidence="2 3" key="1">
    <citation type="submission" date="2023-05" db="EMBL/GenBank/DDBJ databases">
        <title>Lithophilousrod everest ZFBP1038 complete genpme.</title>
        <authorList>
            <person name="Tian M."/>
        </authorList>
    </citation>
    <scope>NUCLEOTIDE SEQUENCE [LARGE SCALE GENOMIC DNA]</scope>
    <source>
        <strain evidence="2 3">ZFBP1038</strain>
    </source>
</reference>
<dbReference type="PANTHER" id="PTHR35006">
    <property type="entry name" value="GLYOXALASE FAMILY PROTEIN (AFU_ORTHOLOGUE AFUA_5G14830)"/>
    <property type="match status" value="1"/>
</dbReference>
<dbReference type="InterPro" id="IPR037523">
    <property type="entry name" value="VOC_core"/>
</dbReference>
<dbReference type="Gene3D" id="3.10.180.10">
    <property type="entry name" value="2,3-Dihydroxybiphenyl 1,2-Dioxygenase, domain 1"/>
    <property type="match status" value="1"/>
</dbReference>
<evidence type="ECO:0000313" key="2">
    <source>
        <dbReference type="EMBL" id="WGW13719.1"/>
    </source>
</evidence>
<keyword evidence="3" id="KW-1185">Reference proteome</keyword>